<evidence type="ECO:0000313" key="2">
    <source>
        <dbReference type="EMBL" id="GEU53406.1"/>
    </source>
</evidence>
<protein>
    <recommendedName>
        <fullName evidence="3">Transposase (Putative), gypsy type</fullName>
    </recommendedName>
</protein>
<dbReference type="EMBL" id="BKCJ010003168">
    <property type="protein sequence ID" value="GEU53406.1"/>
    <property type="molecule type" value="Genomic_DNA"/>
</dbReference>
<dbReference type="AlphaFoldDB" id="A0A6L2KVT6"/>
<feature type="region of interest" description="Disordered" evidence="1">
    <location>
        <begin position="251"/>
        <end position="288"/>
    </location>
</feature>
<name>A0A6L2KVT6_TANCI</name>
<proteinExistence type="predicted"/>
<sequence length="633" mass="70403">MNGAWVTGRASSYYPVDNRVVALSVGVPPRFHMPCFLLLLVWSRVTICREVVCACGRITFLADMSLPAGRALQLRSGSLLAARTTIYVIMSPQSNVFFVHAVALVTWSTPGHMIPDRCDVSSEMVANSIDTITSVLTQKELDLFYTTYNILAELRPKLLGREDTIKDNMGLLDFVKSVDPFKVKTEERTLAEGEVSLNDKTMNMTVALSIEIIRLVEHIIMDELGAVPATTDGKSPAALKRLELQSGVQSNAIGSASHPTEEFVSSSVTHTPETDVHGDSASTQDETVRGRRVLSKLVVISSSECDEVNAYLKAGSSVPHTVFENVDDDLINRFGTSSAPKSDVGPSTFAPEWHITNDAQLDNVDFYRQFLNHVTPPRYWDALRNQTDVGFPNSFNINFTQHVCMVSELCLRYEHEIRSREKFQKKFTNSSAVVQQRDAEIVALKARFELAKKAAAEVVVLRGHVSELETRELNRHITKLGVECQSLRNKVAGKAKLREEFKSFQDVEARRFKEKYANLDARITDVRHDMDNNLYPHMFTAIAGQRSLTHVEAYDLGVKAKYVTVMHDFENVSFTLLDELESLKDSSRLTLKDDNGNMPLFEVVPAVRVTAEAMGLCRPSRSALGGGAINAPP</sequence>
<feature type="compositionally biased region" description="Polar residues" evidence="1">
    <location>
        <begin position="251"/>
        <end position="271"/>
    </location>
</feature>
<evidence type="ECO:0008006" key="3">
    <source>
        <dbReference type="Google" id="ProtNLM"/>
    </source>
</evidence>
<comment type="caution">
    <text evidence="2">The sequence shown here is derived from an EMBL/GenBank/DDBJ whole genome shotgun (WGS) entry which is preliminary data.</text>
</comment>
<reference evidence="2" key="1">
    <citation type="journal article" date="2019" name="Sci. Rep.">
        <title>Draft genome of Tanacetum cinerariifolium, the natural source of mosquito coil.</title>
        <authorList>
            <person name="Yamashiro T."/>
            <person name="Shiraishi A."/>
            <person name="Satake H."/>
            <person name="Nakayama K."/>
        </authorList>
    </citation>
    <scope>NUCLEOTIDE SEQUENCE</scope>
</reference>
<evidence type="ECO:0000256" key="1">
    <source>
        <dbReference type="SAM" id="MobiDB-lite"/>
    </source>
</evidence>
<organism evidence="2">
    <name type="scientific">Tanacetum cinerariifolium</name>
    <name type="common">Dalmatian daisy</name>
    <name type="synonym">Chrysanthemum cinerariifolium</name>
    <dbReference type="NCBI Taxonomy" id="118510"/>
    <lineage>
        <taxon>Eukaryota</taxon>
        <taxon>Viridiplantae</taxon>
        <taxon>Streptophyta</taxon>
        <taxon>Embryophyta</taxon>
        <taxon>Tracheophyta</taxon>
        <taxon>Spermatophyta</taxon>
        <taxon>Magnoliopsida</taxon>
        <taxon>eudicotyledons</taxon>
        <taxon>Gunneridae</taxon>
        <taxon>Pentapetalae</taxon>
        <taxon>asterids</taxon>
        <taxon>campanulids</taxon>
        <taxon>Asterales</taxon>
        <taxon>Asteraceae</taxon>
        <taxon>Asteroideae</taxon>
        <taxon>Anthemideae</taxon>
        <taxon>Anthemidinae</taxon>
        <taxon>Tanacetum</taxon>
    </lineage>
</organism>
<accession>A0A6L2KVT6</accession>
<gene>
    <name evidence="2" type="ORF">Tci_025384</name>
</gene>